<evidence type="ECO:0000313" key="4">
    <source>
        <dbReference type="Proteomes" id="UP000007798"/>
    </source>
</evidence>
<evidence type="ECO:0000313" key="3">
    <source>
        <dbReference type="EMBL" id="EDW82231.1"/>
    </source>
</evidence>
<organism evidence="3 4">
    <name type="scientific">Drosophila willistoni</name>
    <name type="common">Fruit fly</name>
    <dbReference type="NCBI Taxonomy" id="7260"/>
    <lineage>
        <taxon>Eukaryota</taxon>
        <taxon>Metazoa</taxon>
        <taxon>Ecdysozoa</taxon>
        <taxon>Arthropoda</taxon>
        <taxon>Hexapoda</taxon>
        <taxon>Insecta</taxon>
        <taxon>Pterygota</taxon>
        <taxon>Neoptera</taxon>
        <taxon>Endopterygota</taxon>
        <taxon>Diptera</taxon>
        <taxon>Brachycera</taxon>
        <taxon>Muscomorpha</taxon>
        <taxon>Ephydroidea</taxon>
        <taxon>Drosophilidae</taxon>
        <taxon>Drosophila</taxon>
        <taxon>Sophophora</taxon>
    </lineage>
</organism>
<reference evidence="3 4" key="1">
    <citation type="journal article" date="2007" name="Nature">
        <title>Evolution of genes and genomes on the Drosophila phylogeny.</title>
        <authorList>
            <consortium name="Drosophila 12 Genomes Consortium"/>
            <person name="Clark A.G."/>
            <person name="Eisen M.B."/>
            <person name="Smith D.R."/>
            <person name="Bergman C.M."/>
            <person name="Oliver B."/>
            <person name="Markow T.A."/>
            <person name="Kaufman T.C."/>
            <person name="Kellis M."/>
            <person name="Gelbart W."/>
            <person name="Iyer V.N."/>
            <person name="Pollard D.A."/>
            <person name="Sackton T.B."/>
            <person name="Larracuente A.M."/>
            <person name="Singh N.D."/>
            <person name="Abad J.P."/>
            <person name="Abt D.N."/>
            <person name="Adryan B."/>
            <person name="Aguade M."/>
            <person name="Akashi H."/>
            <person name="Anderson W.W."/>
            <person name="Aquadro C.F."/>
            <person name="Ardell D.H."/>
            <person name="Arguello R."/>
            <person name="Artieri C.G."/>
            <person name="Barbash D.A."/>
            <person name="Barker D."/>
            <person name="Barsanti P."/>
            <person name="Batterham P."/>
            <person name="Batzoglou S."/>
            <person name="Begun D."/>
            <person name="Bhutkar A."/>
            <person name="Blanco E."/>
            <person name="Bosak S.A."/>
            <person name="Bradley R.K."/>
            <person name="Brand A.D."/>
            <person name="Brent M.R."/>
            <person name="Brooks A.N."/>
            <person name="Brown R.H."/>
            <person name="Butlin R.K."/>
            <person name="Caggese C."/>
            <person name="Calvi B.R."/>
            <person name="Bernardo de Carvalho A."/>
            <person name="Caspi A."/>
            <person name="Castrezana S."/>
            <person name="Celniker S.E."/>
            <person name="Chang J.L."/>
            <person name="Chapple C."/>
            <person name="Chatterji S."/>
            <person name="Chinwalla A."/>
            <person name="Civetta A."/>
            <person name="Clifton S.W."/>
            <person name="Comeron J.M."/>
            <person name="Costello J.C."/>
            <person name="Coyne J.A."/>
            <person name="Daub J."/>
            <person name="David R.G."/>
            <person name="Delcher A.L."/>
            <person name="Delehaunty K."/>
            <person name="Do C.B."/>
            <person name="Ebling H."/>
            <person name="Edwards K."/>
            <person name="Eickbush T."/>
            <person name="Evans J.D."/>
            <person name="Filipski A."/>
            <person name="Findeiss S."/>
            <person name="Freyhult E."/>
            <person name="Fulton L."/>
            <person name="Fulton R."/>
            <person name="Garcia A.C."/>
            <person name="Gardiner A."/>
            <person name="Garfield D.A."/>
            <person name="Garvin B.E."/>
            <person name="Gibson G."/>
            <person name="Gilbert D."/>
            <person name="Gnerre S."/>
            <person name="Godfrey J."/>
            <person name="Good R."/>
            <person name="Gotea V."/>
            <person name="Gravely B."/>
            <person name="Greenberg A.J."/>
            <person name="Griffiths-Jones S."/>
            <person name="Gross S."/>
            <person name="Guigo R."/>
            <person name="Gustafson E.A."/>
            <person name="Haerty W."/>
            <person name="Hahn M.W."/>
            <person name="Halligan D.L."/>
            <person name="Halpern A.L."/>
            <person name="Halter G.M."/>
            <person name="Han M.V."/>
            <person name="Heger A."/>
            <person name="Hillier L."/>
            <person name="Hinrichs A.S."/>
            <person name="Holmes I."/>
            <person name="Hoskins R.A."/>
            <person name="Hubisz M.J."/>
            <person name="Hultmark D."/>
            <person name="Huntley M.A."/>
            <person name="Jaffe D.B."/>
            <person name="Jagadeeshan S."/>
            <person name="Jeck W.R."/>
            <person name="Johnson J."/>
            <person name="Jones C.D."/>
            <person name="Jordan W.C."/>
            <person name="Karpen G.H."/>
            <person name="Kataoka E."/>
            <person name="Keightley P.D."/>
            <person name="Kheradpour P."/>
            <person name="Kirkness E.F."/>
            <person name="Koerich L.B."/>
            <person name="Kristiansen K."/>
            <person name="Kudrna D."/>
            <person name="Kulathinal R.J."/>
            <person name="Kumar S."/>
            <person name="Kwok R."/>
            <person name="Lander E."/>
            <person name="Langley C.H."/>
            <person name="Lapoint R."/>
            <person name="Lazzaro B.P."/>
            <person name="Lee S.J."/>
            <person name="Levesque L."/>
            <person name="Li R."/>
            <person name="Lin C.F."/>
            <person name="Lin M.F."/>
            <person name="Lindblad-Toh K."/>
            <person name="Llopart A."/>
            <person name="Long M."/>
            <person name="Low L."/>
            <person name="Lozovsky E."/>
            <person name="Lu J."/>
            <person name="Luo M."/>
            <person name="Machado C.A."/>
            <person name="Makalowski W."/>
            <person name="Marzo M."/>
            <person name="Matsuda M."/>
            <person name="Matzkin L."/>
            <person name="McAllister B."/>
            <person name="McBride C.S."/>
            <person name="McKernan B."/>
            <person name="McKernan K."/>
            <person name="Mendez-Lago M."/>
            <person name="Minx P."/>
            <person name="Mollenhauer M.U."/>
            <person name="Montooth K."/>
            <person name="Mount S.M."/>
            <person name="Mu X."/>
            <person name="Myers E."/>
            <person name="Negre B."/>
            <person name="Newfeld S."/>
            <person name="Nielsen R."/>
            <person name="Noor M.A."/>
            <person name="O'Grady P."/>
            <person name="Pachter L."/>
            <person name="Papaceit M."/>
            <person name="Parisi M.J."/>
            <person name="Parisi M."/>
            <person name="Parts L."/>
            <person name="Pedersen J.S."/>
            <person name="Pesole G."/>
            <person name="Phillippy A.M."/>
            <person name="Ponting C.P."/>
            <person name="Pop M."/>
            <person name="Porcelli D."/>
            <person name="Powell J.R."/>
            <person name="Prohaska S."/>
            <person name="Pruitt K."/>
            <person name="Puig M."/>
            <person name="Quesneville H."/>
            <person name="Ram K.R."/>
            <person name="Rand D."/>
            <person name="Rasmussen M.D."/>
            <person name="Reed L.K."/>
            <person name="Reenan R."/>
            <person name="Reily A."/>
            <person name="Remington K.A."/>
            <person name="Rieger T.T."/>
            <person name="Ritchie M.G."/>
            <person name="Robin C."/>
            <person name="Rogers Y.H."/>
            <person name="Rohde C."/>
            <person name="Rozas J."/>
            <person name="Rubenfield M.J."/>
            <person name="Ruiz A."/>
            <person name="Russo S."/>
            <person name="Salzberg S.L."/>
            <person name="Sanchez-Gracia A."/>
            <person name="Saranga D.J."/>
            <person name="Sato H."/>
            <person name="Schaeffer S.W."/>
            <person name="Schatz M.C."/>
            <person name="Schlenke T."/>
            <person name="Schwartz R."/>
            <person name="Segarra C."/>
            <person name="Singh R.S."/>
            <person name="Sirot L."/>
            <person name="Sirota M."/>
            <person name="Sisneros N.B."/>
            <person name="Smith C.D."/>
            <person name="Smith T.F."/>
            <person name="Spieth J."/>
            <person name="Stage D.E."/>
            <person name="Stark A."/>
            <person name="Stephan W."/>
            <person name="Strausberg R.L."/>
            <person name="Strempel S."/>
            <person name="Sturgill D."/>
            <person name="Sutton G."/>
            <person name="Sutton G.G."/>
            <person name="Tao W."/>
            <person name="Teichmann S."/>
            <person name="Tobari Y.N."/>
            <person name="Tomimura Y."/>
            <person name="Tsolas J.M."/>
            <person name="Valente V.L."/>
            <person name="Venter E."/>
            <person name="Venter J.C."/>
            <person name="Vicario S."/>
            <person name="Vieira F.G."/>
            <person name="Vilella A.J."/>
            <person name="Villasante A."/>
            <person name="Walenz B."/>
            <person name="Wang J."/>
            <person name="Wasserman M."/>
            <person name="Watts T."/>
            <person name="Wilson D."/>
            <person name="Wilson R.K."/>
            <person name="Wing R.A."/>
            <person name="Wolfner M.F."/>
            <person name="Wong A."/>
            <person name="Wong G.K."/>
            <person name="Wu C.I."/>
            <person name="Wu G."/>
            <person name="Yamamoto D."/>
            <person name="Yang H.P."/>
            <person name="Yang S.P."/>
            <person name="Yorke J.A."/>
            <person name="Yoshida K."/>
            <person name="Zdobnov E."/>
            <person name="Zhang P."/>
            <person name="Zhang Y."/>
            <person name="Zimin A.V."/>
            <person name="Baldwin J."/>
            <person name="Abdouelleil A."/>
            <person name="Abdulkadir J."/>
            <person name="Abebe A."/>
            <person name="Abera B."/>
            <person name="Abreu J."/>
            <person name="Acer S.C."/>
            <person name="Aftuck L."/>
            <person name="Alexander A."/>
            <person name="An P."/>
            <person name="Anderson E."/>
            <person name="Anderson S."/>
            <person name="Arachi H."/>
            <person name="Azer M."/>
            <person name="Bachantsang P."/>
            <person name="Barry A."/>
            <person name="Bayul T."/>
            <person name="Berlin A."/>
            <person name="Bessette D."/>
            <person name="Bloom T."/>
            <person name="Blye J."/>
            <person name="Boguslavskiy L."/>
            <person name="Bonnet C."/>
            <person name="Boukhgalter B."/>
            <person name="Bourzgui I."/>
            <person name="Brown A."/>
            <person name="Cahill P."/>
            <person name="Channer S."/>
            <person name="Cheshatsang Y."/>
            <person name="Chuda L."/>
            <person name="Citroen M."/>
            <person name="Collymore A."/>
            <person name="Cooke P."/>
            <person name="Costello M."/>
            <person name="D'Aco K."/>
            <person name="Daza R."/>
            <person name="De Haan G."/>
            <person name="DeGray S."/>
            <person name="DeMaso C."/>
            <person name="Dhargay N."/>
            <person name="Dooley K."/>
            <person name="Dooley E."/>
            <person name="Doricent M."/>
            <person name="Dorje P."/>
            <person name="Dorjee K."/>
            <person name="Dupes A."/>
            <person name="Elong R."/>
            <person name="Falk J."/>
            <person name="Farina A."/>
            <person name="Faro S."/>
            <person name="Ferguson D."/>
            <person name="Fisher S."/>
            <person name="Foley C.D."/>
            <person name="Franke A."/>
            <person name="Friedrich D."/>
            <person name="Gadbois L."/>
            <person name="Gearin G."/>
            <person name="Gearin C.R."/>
            <person name="Giannoukos G."/>
            <person name="Goode T."/>
            <person name="Graham J."/>
            <person name="Grandbois E."/>
            <person name="Grewal S."/>
            <person name="Gyaltsen K."/>
            <person name="Hafez N."/>
            <person name="Hagos B."/>
            <person name="Hall J."/>
            <person name="Henson C."/>
            <person name="Hollinger A."/>
            <person name="Honan T."/>
            <person name="Huard M.D."/>
            <person name="Hughes L."/>
            <person name="Hurhula B."/>
            <person name="Husby M.E."/>
            <person name="Kamat A."/>
            <person name="Kanga B."/>
            <person name="Kashin S."/>
            <person name="Khazanovich D."/>
            <person name="Kisner P."/>
            <person name="Lance K."/>
            <person name="Lara M."/>
            <person name="Lee W."/>
            <person name="Lennon N."/>
            <person name="Letendre F."/>
            <person name="LeVine R."/>
            <person name="Lipovsky A."/>
            <person name="Liu X."/>
            <person name="Liu J."/>
            <person name="Liu S."/>
            <person name="Lokyitsang T."/>
            <person name="Lokyitsang Y."/>
            <person name="Lubonja R."/>
            <person name="Lui A."/>
            <person name="MacDonald P."/>
            <person name="Magnisalis V."/>
            <person name="Maru K."/>
            <person name="Matthews C."/>
            <person name="McCusker W."/>
            <person name="McDonough S."/>
            <person name="Mehta T."/>
            <person name="Meldrim J."/>
            <person name="Meneus L."/>
            <person name="Mihai O."/>
            <person name="Mihalev A."/>
            <person name="Mihova T."/>
            <person name="Mittelman R."/>
            <person name="Mlenga V."/>
            <person name="Montmayeur A."/>
            <person name="Mulrain L."/>
            <person name="Navidi A."/>
            <person name="Naylor J."/>
            <person name="Negash T."/>
            <person name="Nguyen T."/>
            <person name="Nguyen N."/>
            <person name="Nicol R."/>
            <person name="Norbu C."/>
            <person name="Norbu N."/>
            <person name="Novod N."/>
            <person name="O'Neill B."/>
            <person name="Osman S."/>
            <person name="Markiewicz E."/>
            <person name="Oyono O.L."/>
            <person name="Patti C."/>
            <person name="Phunkhang P."/>
            <person name="Pierre F."/>
            <person name="Priest M."/>
            <person name="Raghuraman S."/>
            <person name="Rege F."/>
            <person name="Reyes R."/>
            <person name="Rise C."/>
            <person name="Rogov P."/>
            <person name="Ross K."/>
            <person name="Ryan E."/>
            <person name="Settipalli S."/>
            <person name="Shea T."/>
            <person name="Sherpa N."/>
            <person name="Shi L."/>
            <person name="Shih D."/>
            <person name="Sparrow T."/>
            <person name="Spaulding J."/>
            <person name="Stalker J."/>
            <person name="Stange-Thomann N."/>
            <person name="Stavropoulos S."/>
            <person name="Stone C."/>
            <person name="Strader C."/>
            <person name="Tesfaye S."/>
            <person name="Thomson T."/>
            <person name="Thoulutsang Y."/>
            <person name="Thoulutsang D."/>
            <person name="Topham K."/>
            <person name="Topping I."/>
            <person name="Tsamla T."/>
            <person name="Vassiliev H."/>
            <person name="Vo A."/>
            <person name="Wangchuk T."/>
            <person name="Wangdi T."/>
            <person name="Weiand M."/>
            <person name="Wilkinson J."/>
            <person name="Wilson A."/>
            <person name="Yadav S."/>
            <person name="Young G."/>
            <person name="Yu Q."/>
            <person name="Zembek L."/>
            <person name="Zhong D."/>
            <person name="Zimmer A."/>
            <person name="Zwirko Z."/>
            <person name="Jaffe D.B."/>
            <person name="Alvarez P."/>
            <person name="Brockman W."/>
            <person name="Butler J."/>
            <person name="Chin C."/>
            <person name="Gnerre S."/>
            <person name="Grabherr M."/>
            <person name="Kleber M."/>
            <person name="Mauceli E."/>
            <person name="MacCallum I."/>
        </authorList>
    </citation>
    <scope>NUCLEOTIDE SEQUENCE [LARGE SCALE GENOMIC DNA]</scope>
    <source>
        <strain evidence="4">Tucson 14030-0811.24</strain>
    </source>
</reference>
<dbReference type="SUPFAM" id="SSF56112">
    <property type="entry name" value="Protein kinase-like (PK-like)"/>
    <property type="match status" value="1"/>
</dbReference>
<dbReference type="OrthoDB" id="190089at2759"/>
<gene>
    <name evidence="3" type="primary">Dwil\GK25686</name>
    <name evidence="3" type="ORF">Dwil_GK25686</name>
</gene>
<dbReference type="AlphaFoldDB" id="B4NER2"/>
<feature type="compositionally biased region" description="Basic and acidic residues" evidence="1">
    <location>
        <begin position="216"/>
        <end position="247"/>
    </location>
</feature>
<feature type="region of interest" description="Disordered" evidence="1">
    <location>
        <begin position="69"/>
        <end position="247"/>
    </location>
</feature>
<name>B4NER2_DROWI</name>
<dbReference type="PANTHER" id="PTHR11012">
    <property type="entry name" value="PROTEIN KINASE-LIKE DOMAIN-CONTAINING"/>
    <property type="match status" value="1"/>
</dbReference>
<dbReference type="eggNOG" id="ENOG502QQH0">
    <property type="taxonomic scope" value="Eukaryota"/>
</dbReference>
<dbReference type="Proteomes" id="UP000007798">
    <property type="component" value="Unassembled WGS sequence"/>
</dbReference>
<evidence type="ECO:0000256" key="1">
    <source>
        <dbReference type="SAM" id="MobiDB-lite"/>
    </source>
</evidence>
<dbReference type="EMBL" id="CH964239">
    <property type="protein sequence ID" value="EDW82231.1"/>
    <property type="molecule type" value="Genomic_DNA"/>
</dbReference>
<feature type="compositionally biased region" description="Basic and acidic residues" evidence="1">
    <location>
        <begin position="95"/>
        <end position="112"/>
    </location>
</feature>
<dbReference type="PhylomeDB" id="B4NER2"/>
<dbReference type="HOGENOM" id="CLU_025159_0_0_1"/>
<keyword evidence="4" id="KW-1185">Reference proteome</keyword>
<dbReference type="InParanoid" id="B4NER2"/>
<dbReference type="InterPro" id="IPR004119">
    <property type="entry name" value="EcKL"/>
</dbReference>
<feature type="compositionally biased region" description="Basic and acidic residues" evidence="1">
    <location>
        <begin position="148"/>
        <end position="190"/>
    </location>
</feature>
<accession>B4NER2</accession>
<dbReference type="KEGG" id="dwi:6649232"/>
<evidence type="ECO:0000259" key="2">
    <source>
        <dbReference type="SMART" id="SM00587"/>
    </source>
</evidence>
<dbReference type="GO" id="GO:0016740">
    <property type="term" value="F:transferase activity"/>
    <property type="evidence" value="ECO:0007669"/>
    <property type="project" value="UniProtKB-KW"/>
</dbReference>
<dbReference type="InterPro" id="IPR011009">
    <property type="entry name" value="Kinase-like_dom_sf"/>
</dbReference>
<dbReference type="Pfam" id="PF02958">
    <property type="entry name" value="EcKL"/>
    <property type="match status" value="1"/>
</dbReference>
<dbReference type="SMART" id="SM00587">
    <property type="entry name" value="CHK"/>
    <property type="match status" value="1"/>
</dbReference>
<protein>
    <recommendedName>
        <fullName evidence="2">CHK kinase-like domain-containing protein</fullName>
    </recommendedName>
</protein>
<feature type="compositionally biased region" description="Basic and acidic residues" evidence="1">
    <location>
        <begin position="119"/>
        <end position="137"/>
    </location>
</feature>
<dbReference type="InterPro" id="IPR015897">
    <property type="entry name" value="CHK_kinase-like"/>
</dbReference>
<sequence>MSVVKSVDSVGPVQLEMNLAEGHIQVLPVSALQELDAKTLELETVQKEQAEDNELVQSSERFLESKEELEQIANALEEDLLPQPEISELQNEQTKQLEKQPLDEGLDEKLLEEQQNEVNQKEQLEIPTKESQNKDPDEGIDQTPLENRQNEELQRQQLEDCDKKQTEDSLKLDESPLEAVEERLERLPDEKLDEEQEIRVCENENEQELSQLENTEEARREIVEQPEKDEDGKTLAIDQKEVEQSKDVHLTEPDNRVENTENNPCQVSGEEQTDLPNETVRQTLRKLLEKLWPDRISTEFELERASAKGDNYLGVVWRICVRPEGSLVLKLPPQNSVRRKQFFARPCFLRESLAYENFLPLVAEFQGERNVPHEEQFTQYARCHACRLDEPNECIVLEDLCRAGYDLHDRFAELPVECVRLVMRAYGKLHATSLAIKQQWPDRLKDCQSLVDIFEQRRDDHSLGVYFKNLKQSALGSLCPVKDHHYVERLEAYFGLGTFFELLLPLIGGKNCEPYAVVCHGDCWNNNIMYRLSKPEQDNDDKGGRPLDVRLIDWQLMRYASPITDLAYFFFSCTSRDFRGKYYKSMLETYYTEMAQQLTRLGESADELFPLQAFNEQLQSKCAVGLLLAMMVLPIVTMRGQDVPDLQTISELIEAGGTTSLKGAGFLGSGNEVLYKKRMRDVIMDCVDNEYI</sequence>
<keyword evidence="3" id="KW-0808">Transferase</keyword>
<dbReference type="PANTHER" id="PTHR11012:SF54">
    <property type="entry name" value="CHK KINASE-LIKE DOMAIN-CONTAINING PROTEIN"/>
    <property type="match status" value="1"/>
</dbReference>
<dbReference type="STRING" id="7260.B4NER2"/>
<feature type="domain" description="CHK kinase-like" evidence="2">
    <location>
        <begin position="395"/>
        <end position="600"/>
    </location>
</feature>
<proteinExistence type="predicted"/>
<dbReference type="Gene3D" id="3.90.1200.10">
    <property type="match status" value="1"/>
</dbReference>